<keyword evidence="1" id="KW-1133">Transmembrane helix</keyword>
<keyword evidence="1" id="KW-0472">Membrane</keyword>
<proteinExistence type="predicted"/>
<protein>
    <submittedName>
        <fullName evidence="2">Uncharacterized protein</fullName>
    </submittedName>
</protein>
<dbReference type="EMBL" id="JQFK01002406">
    <property type="protein sequence ID" value="KGK32329.1"/>
    <property type="molecule type" value="Genomic_DNA"/>
</dbReference>
<accession>A0A099NJQ0</accession>
<name>A0A099NJQ0_PICKU</name>
<organism evidence="2 3">
    <name type="scientific">Pichia kudriavzevii</name>
    <name type="common">Yeast</name>
    <name type="synonym">Issatchenkia orientalis</name>
    <dbReference type="NCBI Taxonomy" id="4909"/>
    <lineage>
        <taxon>Eukaryota</taxon>
        <taxon>Fungi</taxon>
        <taxon>Dikarya</taxon>
        <taxon>Ascomycota</taxon>
        <taxon>Saccharomycotina</taxon>
        <taxon>Pichiomycetes</taxon>
        <taxon>Pichiales</taxon>
        <taxon>Pichiaceae</taxon>
        <taxon>Pichia</taxon>
    </lineage>
</organism>
<evidence type="ECO:0000256" key="1">
    <source>
        <dbReference type="SAM" id="Phobius"/>
    </source>
</evidence>
<feature type="transmembrane region" description="Helical" evidence="1">
    <location>
        <begin position="6"/>
        <end position="22"/>
    </location>
</feature>
<evidence type="ECO:0000313" key="3">
    <source>
        <dbReference type="Proteomes" id="UP000029867"/>
    </source>
</evidence>
<feature type="non-terminal residue" evidence="2">
    <location>
        <position position="1"/>
    </location>
</feature>
<dbReference type="AlphaFoldDB" id="A0A099NJQ0"/>
<gene>
    <name evidence="2" type="ORF">JL09_g7064</name>
</gene>
<sequence>LGTMLMSGFLGMYLVFISIRMMY</sequence>
<dbReference type="Proteomes" id="UP000029867">
    <property type="component" value="Unassembled WGS sequence"/>
</dbReference>
<keyword evidence="1" id="KW-0812">Transmembrane</keyword>
<comment type="caution">
    <text evidence="2">The sequence shown here is derived from an EMBL/GenBank/DDBJ whole genome shotgun (WGS) entry which is preliminary data.</text>
</comment>
<evidence type="ECO:0000313" key="2">
    <source>
        <dbReference type="EMBL" id="KGK32329.1"/>
    </source>
</evidence>
<reference evidence="3" key="1">
    <citation type="journal article" date="2014" name="Microb. Cell Fact.">
        <title>Exploiting Issatchenkia orientalis SD108 for succinic acid production.</title>
        <authorList>
            <person name="Xiao H."/>
            <person name="Shao Z."/>
            <person name="Jiang Y."/>
            <person name="Dole S."/>
            <person name="Zhao H."/>
        </authorList>
    </citation>
    <scope>NUCLEOTIDE SEQUENCE [LARGE SCALE GENOMIC DNA]</scope>
    <source>
        <strain evidence="3">SD108</strain>
    </source>
</reference>
<dbReference type="HOGENOM" id="CLU_222031_0_0_1"/>
<feature type="non-terminal residue" evidence="2">
    <location>
        <position position="23"/>
    </location>
</feature>